<feature type="compositionally biased region" description="Basic residues" evidence="1">
    <location>
        <begin position="378"/>
        <end position="393"/>
    </location>
</feature>
<dbReference type="Gramene" id="CDF38277">
    <property type="protein sequence ID" value="CDF38277"/>
    <property type="gene ID" value="CHC_T00006104001"/>
</dbReference>
<protein>
    <submittedName>
        <fullName evidence="2">Uncharacterized protein</fullName>
    </submittedName>
</protein>
<dbReference type="PRINTS" id="PR00622">
    <property type="entry name" value="HISTONEH3"/>
</dbReference>
<evidence type="ECO:0000256" key="1">
    <source>
        <dbReference type="SAM" id="MobiDB-lite"/>
    </source>
</evidence>
<dbReference type="Proteomes" id="UP000012073">
    <property type="component" value="Unassembled WGS sequence"/>
</dbReference>
<dbReference type="GO" id="GO:0000786">
    <property type="term" value="C:nucleosome"/>
    <property type="evidence" value="ECO:0007669"/>
    <property type="project" value="InterPro"/>
</dbReference>
<dbReference type="GO" id="GO:0030527">
    <property type="term" value="F:structural constituent of chromatin"/>
    <property type="evidence" value="ECO:0007669"/>
    <property type="project" value="InterPro"/>
</dbReference>
<dbReference type="RefSeq" id="XP_005718162.1">
    <property type="nucleotide sequence ID" value="XM_005718105.1"/>
</dbReference>
<dbReference type="GeneID" id="17325910"/>
<proteinExistence type="predicted"/>
<dbReference type="EMBL" id="HG001914">
    <property type="protein sequence ID" value="CDF38277.1"/>
    <property type="molecule type" value="Genomic_DNA"/>
</dbReference>
<keyword evidence="3" id="KW-1185">Reference proteome</keyword>
<dbReference type="KEGG" id="ccp:CHC_T00006104001"/>
<evidence type="ECO:0000313" key="2">
    <source>
        <dbReference type="EMBL" id="CDF38277.1"/>
    </source>
</evidence>
<organism evidence="2 3">
    <name type="scientific">Chondrus crispus</name>
    <name type="common">Carrageen Irish moss</name>
    <name type="synonym">Polymorpha crispa</name>
    <dbReference type="NCBI Taxonomy" id="2769"/>
    <lineage>
        <taxon>Eukaryota</taxon>
        <taxon>Rhodophyta</taxon>
        <taxon>Florideophyceae</taxon>
        <taxon>Rhodymeniophycidae</taxon>
        <taxon>Gigartinales</taxon>
        <taxon>Gigartinaceae</taxon>
        <taxon>Chondrus</taxon>
    </lineage>
</organism>
<reference evidence="3" key="1">
    <citation type="journal article" date="2013" name="Proc. Natl. Acad. Sci. U.S.A.">
        <title>Genome structure and metabolic features in the red seaweed Chondrus crispus shed light on evolution of the Archaeplastida.</title>
        <authorList>
            <person name="Collen J."/>
            <person name="Porcel B."/>
            <person name="Carre W."/>
            <person name="Ball S.G."/>
            <person name="Chaparro C."/>
            <person name="Tonon T."/>
            <person name="Barbeyron T."/>
            <person name="Michel G."/>
            <person name="Noel B."/>
            <person name="Valentin K."/>
            <person name="Elias M."/>
            <person name="Artiguenave F."/>
            <person name="Arun A."/>
            <person name="Aury J.M."/>
            <person name="Barbosa-Neto J.F."/>
            <person name="Bothwell J.H."/>
            <person name="Bouget F.Y."/>
            <person name="Brillet L."/>
            <person name="Cabello-Hurtado F."/>
            <person name="Capella-Gutierrez S."/>
            <person name="Charrier B."/>
            <person name="Cladiere L."/>
            <person name="Cock J.M."/>
            <person name="Coelho S.M."/>
            <person name="Colleoni C."/>
            <person name="Czjzek M."/>
            <person name="Da Silva C."/>
            <person name="Delage L."/>
            <person name="Denoeud F."/>
            <person name="Deschamps P."/>
            <person name="Dittami S.M."/>
            <person name="Gabaldon T."/>
            <person name="Gachon C.M."/>
            <person name="Groisillier A."/>
            <person name="Herve C."/>
            <person name="Jabbari K."/>
            <person name="Katinka M."/>
            <person name="Kloareg B."/>
            <person name="Kowalczyk N."/>
            <person name="Labadie K."/>
            <person name="Leblanc C."/>
            <person name="Lopez P.J."/>
            <person name="McLachlan D.H."/>
            <person name="Meslet-Cladiere L."/>
            <person name="Moustafa A."/>
            <person name="Nehr Z."/>
            <person name="Nyvall Collen P."/>
            <person name="Panaud O."/>
            <person name="Partensky F."/>
            <person name="Poulain J."/>
            <person name="Rensing S.A."/>
            <person name="Rousvoal S."/>
            <person name="Samson G."/>
            <person name="Symeonidi A."/>
            <person name="Weissenbach J."/>
            <person name="Zambounis A."/>
            <person name="Wincker P."/>
            <person name="Boyen C."/>
        </authorList>
    </citation>
    <scope>NUCLEOTIDE SEQUENCE [LARGE SCALE GENOMIC DNA]</scope>
    <source>
        <strain evidence="3">cv. Stackhouse</strain>
    </source>
</reference>
<accession>R7QIC7</accession>
<feature type="region of interest" description="Disordered" evidence="1">
    <location>
        <begin position="378"/>
        <end position="403"/>
    </location>
</feature>
<dbReference type="AlphaFoldDB" id="R7QIC7"/>
<sequence length="403" mass="44707">MARTKRTAAKSTGGKRPRKHLALKAARFASRDHLMFELSSRTDVTKVSKTGSMFHIWVASGHRRYAVTEQEFNSLLGDHITALLHRKPDEEVSLEEIWRLGLTESLSDTNQYCIIGDGEWNIESIYLDVDNTYYGVDAATNLPHRILLYTLAISGTGNSTTHKIVDDLFQFGGRDRISAFLSIDRFCTDQKGRSLKMIHGRSRAVNPRTPIYRVSTHGTVRFRDNSDMCISAAVCNGLQLLGSPNLAVKYWDLFVRNSLLFERTGSPSRRIRDFHDAGKHLNQDEVALRGSGLRSPSLGLLLRLDPGVYVATLEGLPHIMHSICISTIHSIVLDCMEGFPLRLCAGAVKACVGADGIFVGVSELRQVLVVTPSKKKRSRIGRASSRRAHKKAAIRGSGSSIQH</sequence>
<dbReference type="InterPro" id="IPR000164">
    <property type="entry name" value="Histone_H3/CENP-A"/>
</dbReference>
<dbReference type="PhylomeDB" id="R7QIC7"/>
<evidence type="ECO:0000313" key="3">
    <source>
        <dbReference type="Proteomes" id="UP000012073"/>
    </source>
</evidence>
<gene>
    <name evidence="2" type="ORF">CHC_T00006104001</name>
</gene>
<dbReference type="GO" id="GO:0003677">
    <property type="term" value="F:DNA binding"/>
    <property type="evidence" value="ECO:0007669"/>
    <property type="project" value="InterPro"/>
</dbReference>
<name>R7QIC7_CHOCR</name>